<dbReference type="eggNOG" id="ENOG502RAGC">
    <property type="taxonomic scope" value="Eukaryota"/>
</dbReference>
<dbReference type="OMA" id="NEPRANV"/>
<dbReference type="HOGENOM" id="CLU_105938_1_0_1"/>
<name>W3XB96_PESFW</name>
<evidence type="ECO:0000313" key="2">
    <source>
        <dbReference type="EMBL" id="ETS83284.1"/>
    </source>
</evidence>
<accession>W3XB96</accession>
<dbReference type="EMBL" id="KI912111">
    <property type="protein sequence ID" value="ETS83284.1"/>
    <property type="molecule type" value="Genomic_DNA"/>
</dbReference>
<dbReference type="GeneID" id="19270173"/>
<evidence type="ECO:0000313" key="3">
    <source>
        <dbReference type="Proteomes" id="UP000030651"/>
    </source>
</evidence>
<dbReference type="AlphaFoldDB" id="W3XB96"/>
<dbReference type="KEGG" id="pfy:PFICI_05160"/>
<keyword evidence="1" id="KW-0732">Signal</keyword>
<feature type="signal peptide" evidence="1">
    <location>
        <begin position="1"/>
        <end position="17"/>
    </location>
</feature>
<reference evidence="3" key="1">
    <citation type="journal article" date="2015" name="BMC Genomics">
        <title>Genomic and transcriptomic analysis of the endophytic fungus Pestalotiopsis fici reveals its lifestyle and high potential for synthesis of natural products.</title>
        <authorList>
            <person name="Wang X."/>
            <person name="Zhang X."/>
            <person name="Liu L."/>
            <person name="Xiang M."/>
            <person name="Wang W."/>
            <person name="Sun X."/>
            <person name="Che Y."/>
            <person name="Guo L."/>
            <person name="Liu G."/>
            <person name="Guo L."/>
            <person name="Wang C."/>
            <person name="Yin W.B."/>
            <person name="Stadler M."/>
            <person name="Zhang X."/>
            <person name="Liu X."/>
        </authorList>
    </citation>
    <scope>NUCLEOTIDE SEQUENCE [LARGE SCALE GENOMIC DNA]</scope>
    <source>
        <strain evidence="3">W106-1 / CGMCC3.15140</strain>
    </source>
</reference>
<organism evidence="2 3">
    <name type="scientific">Pestalotiopsis fici (strain W106-1 / CGMCC3.15140)</name>
    <dbReference type="NCBI Taxonomy" id="1229662"/>
    <lineage>
        <taxon>Eukaryota</taxon>
        <taxon>Fungi</taxon>
        <taxon>Dikarya</taxon>
        <taxon>Ascomycota</taxon>
        <taxon>Pezizomycotina</taxon>
        <taxon>Sordariomycetes</taxon>
        <taxon>Xylariomycetidae</taxon>
        <taxon>Amphisphaeriales</taxon>
        <taxon>Sporocadaceae</taxon>
        <taxon>Pestalotiopsis</taxon>
    </lineage>
</organism>
<dbReference type="RefSeq" id="XP_007831932.1">
    <property type="nucleotide sequence ID" value="XM_007833741.1"/>
</dbReference>
<keyword evidence="3" id="KW-1185">Reference proteome</keyword>
<evidence type="ECO:0000256" key="1">
    <source>
        <dbReference type="SAM" id="SignalP"/>
    </source>
</evidence>
<protein>
    <submittedName>
        <fullName evidence="2">Uncharacterized protein</fullName>
    </submittedName>
</protein>
<dbReference type="Proteomes" id="UP000030651">
    <property type="component" value="Unassembled WGS sequence"/>
</dbReference>
<dbReference type="InParanoid" id="W3XB96"/>
<gene>
    <name evidence="2" type="ORF">PFICI_05160</name>
</gene>
<dbReference type="OrthoDB" id="4941431at2759"/>
<sequence>MKFSAVLVSTLAAFASAAPAKKEEPRASIDASLFNNFAFNSQDLQYLSVVNSLDFNVLQQLATVNGLNLNNFSGLFSNNAFDINSLIQLQQIQNLIQLQQLGVLGGFDLSSFALNQVNLGLINNIGGVDLGQFIDASLVPQIQTIIQQQTVAVVKE</sequence>
<feature type="chain" id="PRO_5004834893" evidence="1">
    <location>
        <begin position="18"/>
        <end position="156"/>
    </location>
</feature>
<proteinExistence type="predicted"/>